<dbReference type="NCBIfam" id="NF003544">
    <property type="entry name" value="PRK05201.1"/>
    <property type="match status" value="1"/>
</dbReference>
<accession>A0A934NJW7</accession>
<dbReference type="Proteomes" id="UP000614410">
    <property type="component" value="Unassembled WGS sequence"/>
</dbReference>
<evidence type="ECO:0000256" key="6">
    <source>
        <dbReference type="SAM" id="MobiDB-lite"/>
    </source>
</evidence>
<evidence type="ECO:0000256" key="2">
    <source>
        <dbReference type="ARBA" id="ARBA00022490"/>
    </source>
</evidence>
<dbReference type="InterPro" id="IPR027417">
    <property type="entry name" value="P-loop_NTPase"/>
</dbReference>
<dbReference type="Pfam" id="PF07728">
    <property type="entry name" value="AAA_5"/>
    <property type="match status" value="1"/>
</dbReference>
<comment type="caution">
    <text evidence="9">The sequence shown here is derived from an EMBL/GenBank/DDBJ whole genome shotgun (WGS) entry which is preliminary data.</text>
</comment>
<dbReference type="InterPro" id="IPR050052">
    <property type="entry name" value="ATP-dep_Clp_protease_ClpX"/>
</dbReference>
<dbReference type="Gene3D" id="3.40.50.300">
    <property type="entry name" value="P-loop containing nucleotide triphosphate hydrolases"/>
    <property type="match status" value="2"/>
</dbReference>
<dbReference type="EMBL" id="JAEKNN010000058">
    <property type="protein sequence ID" value="MBJ7610254.1"/>
    <property type="molecule type" value="Genomic_DNA"/>
</dbReference>
<evidence type="ECO:0000313" key="9">
    <source>
        <dbReference type="EMBL" id="MBJ7610254.1"/>
    </source>
</evidence>
<dbReference type="GO" id="GO:0016887">
    <property type="term" value="F:ATP hydrolysis activity"/>
    <property type="evidence" value="ECO:0007669"/>
    <property type="project" value="InterPro"/>
</dbReference>
<evidence type="ECO:0000259" key="7">
    <source>
        <dbReference type="SMART" id="SM00382"/>
    </source>
</evidence>
<feature type="region of interest" description="Disordered" evidence="6">
    <location>
        <begin position="153"/>
        <end position="194"/>
    </location>
</feature>
<keyword evidence="9" id="KW-0378">Hydrolase</keyword>
<comment type="similarity">
    <text evidence="1">Belongs to the ClpX chaperone family. HslU subfamily.</text>
</comment>
<evidence type="ECO:0000313" key="10">
    <source>
        <dbReference type="Proteomes" id="UP000614410"/>
    </source>
</evidence>
<feature type="compositionally biased region" description="Low complexity" evidence="6">
    <location>
        <begin position="1"/>
        <end position="21"/>
    </location>
</feature>
<dbReference type="InterPro" id="IPR004491">
    <property type="entry name" value="HslU"/>
</dbReference>
<protein>
    <submittedName>
        <fullName evidence="9">ATP-dependent protease ATPase subunit HslU</fullName>
    </submittedName>
</protein>
<gene>
    <name evidence="9" type="primary">hslU</name>
    <name evidence="9" type="ORF">JF887_12605</name>
</gene>
<keyword evidence="5" id="KW-0143">Chaperone</keyword>
<dbReference type="Pfam" id="PF07724">
    <property type="entry name" value="AAA_2"/>
    <property type="match status" value="1"/>
</dbReference>
<dbReference type="PANTHER" id="PTHR48102">
    <property type="entry name" value="ATP-DEPENDENT CLP PROTEASE ATP-BINDING SUBUNIT CLPX-LIKE, MITOCHONDRIAL-RELATED"/>
    <property type="match status" value="1"/>
</dbReference>
<feature type="domain" description="AAA+ ATPase" evidence="7">
    <location>
        <begin position="72"/>
        <end position="379"/>
    </location>
</feature>
<evidence type="ECO:0000256" key="4">
    <source>
        <dbReference type="ARBA" id="ARBA00022840"/>
    </source>
</evidence>
<keyword evidence="2" id="KW-0963">Cytoplasm</keyword>
<dbReference type="GO" id="GO:0005524">
    <property type="term" value="F:ATP binding"/>
    <property type="evidence" value="ECO:0007669"/>
    <property type="project" value="UniProtKB-KW"/>
</dbReference>
<dbReference type="GO" id="GO:0009376">
    <property type="term" value="C:HslUV protease complex"/>
    <property type="evidence" value="ECO:0007669"/>
    <property type="project" value="InterPro"/>
</dbReference>
<dbReference type="SMART" id="SM00382">
    <property type="entry name" value="AAA"/>
    <property type="match status" value="1"/>
</dbReference>
<evidence type="ECO:0000256" key="5">
    <source>
        <dbReference type="ARBA" id="ARBA00023186"/>
    </source>
</evidence>
<feature type="domain" description="Clp ATPase C-terminal" evidence="8">
    <location>
        <begin position="378"/>
        <end position="472"/>
    </location>
</feature>
<name>A0A934NJW7_9BACT</name>
<keyword evidence="3" id="KW-0547">Nucleotide-binding</keyword>
<dbReference type="Gene3D" id="1.10.8.60">
    <property type="match status" value="1"/>
</dbReference>
<dbReference type="PANTHER" id="PTHR48102:SF3">
    <property type="entry name" value="ATP-DEPENDENT PROTEASE ATPASE SUBUNIT HSLU"/>
    <property type="match status" value="1"/>
</dbReference>
<dbReference type="InterPro" id="IPR003593">
    <property type="entry name" value="AAA+_ATPase"/>
</dbReference>
<dbReference type="InterPro" id="IPR003959">
    <property type="entry name" value="ATPase_AAA_core"/>
</dbReference>
<proteinExistence type="inferred from homology"/>
<keyword evidence="9" id="KW-0645">Protease</keyword>
<reference evidence="9 10" key="1">
    <citation type="submission" date="2020-10" db="EMBL/GenBank/DDBJ databases">
        <title>Ca. Dormibacterota MAGs.</title>
        <authorList>
            <person name="Montgomery K."/>
        </authorList>
    </citation>
    <scope>NUCLEOTIDE SEQUENCE [LARGE SCALE GENOMIC DNA]</scope>
    <source>
        <strain evidence="9">Mitchell_Peninsula_5</strain>
    </source>
</reference>
<dbReference type="AlphaFoldDB" id="A0A934NJW7"/>
<feature type="region of interest" description="Disordered" evidence="6">
    <location>
        <begin position="1"/>
        <end position="24"/>
    </location>
</feature>
<dbReference type="NCBIfam" id="TIGR00390">
    <property type="entry name" value="hslU"/>
    <property type="match status" value="1"/>
</dbReference>
<evidence type="ECO:0000259" key="8">
    <source>
        <dbReference type="SMART" id="SM01086"/>
    </source>
</evidence>
<evidence type="ECO:0000256" key="3">
    <source>
        <dbReference type="ARBA" id="ARBA00022741"/>
    </source>
</evidence>
<dbReference type="SMART" id="SM01086">
    <property type="entry name" value="ClpB_D2-small"/>
    <property type="match status" value="1"/>
</dbReference>
<dbReference type="GO" id="GO:0008233">
    <property type="term" value="F:peptidase activity"/>
    <property type="evidence" value="ECO:0007669"/>
    <property type="project" value="UniProtKB-KW"/>
</dbReference>
<evidence type="ECO:0000256" key="1">
    <source>
        <dbReference type="ARBA" id="ARBA00009771"/>
    </source>
</evidence>
<dbReference type="InterPro" id="IPR019489">
    <property type="entry name" value="Clp_ATPase_C"/>
</dbReference>
<organism evidence="9 10">
    <name type="scientific">Candidatus Amunia macphersoniae</name>
    <dbReference type="NCBI Taxonomy" id="3127014"/>
    <lineage>
        <taxon>Bacteria</taxon>
        <taxon>Bacillati</taxon>
        <taxon>Candidatus Dormiibacterota</taxon>
        <taxon>Candidatus Dormibacteria</taxon>
        <taxon>Candidatus Aeolococcales</taxon>
        <taxon>Candidatus Aeolococcaceae</taxon>
        <taxon>Candidatus Amunia</taxon>
    </lineage>
</organism>
<sequence>METASSPAGRAATAPEAAPAPERSEELLPAEIVHRLDGYIIGQQAAKRAVAIALRNRVRRQRLSDEMREEVLPKNILMIGPTGVGKTEIARRLARLTNSPFLKVEATKFTEVGYVGRDVESIVRDLLEQTITEVHNGRIAEVEERAREAATTRILDTLVETEERAQPRPRGGQSDVEPGAPASGDDDVSRQRRQRTIRRRMERRLNARQLEDRLIEIEIEEPFQPAFEGFAGTGLEEVGTSLSDFFSQMAPPRKRSKRMAVADARTVLVEEETDRLIDMDRIYDEAIRDVEDDGIVFIDEVDKICGQHSEHGPDVSGEGVQRDLLPLLEGSTVNTRYGPVHTDHLLFIAAGAFTMSRPNDLIPEMQGRFPIRVELSSLSQGDLERILVEPSNALTKQYTALLGTEGVDLRFSPAGITEIARQAYAVNEQDENIGARRLFTILEKILEEISFRAEDYTEDPVEVDADYVSSRLADLVRNDDLRKYVL</sequence>
<keyword evidence="4" id="KW-0067">ATP-binding</keyword>
<dbReference type="GO" id="GO:0051603">
    <property type="term" value="P:proteolysis involved in protein catabolic process"/>
    <property type="evidence" value="ECO:0007669"/>
    <property type="project" value="TreeGrafter"/>
</dbReference>
<dbReference type="SUPFAM" id="SSF52540">
    <property type="entry name" value="P-loop containing nucleoside triphosphate hydrolases"/>
    <property type="match status" value="1"/>
</dbReference>
<dbReference type="InterPro" id="IPR011704">
    <property type="entry name" value="ATPase_dyneun-rel_AAA"/>
</dbReference>